<reference evidence="7" key="1">
    <citation type="journal article" date="2021" name="Sci. Rep.">
        <title>Diploid genomic architecture of Nitzschia inconspicua, an elite biomass production diatom.</title>
        <authorList>
            <person name="Oliver A."/>
            <person name="Podell S."/>
            <person name="Pinowska A."/>
            <person name="Traller J.C."/>
            <person name="Smith S.R."/>
            <person name="McClure R."/>
            <person name="Beliaev A."/>
            <person name="Bohutskyi P."/>
            <person name="Hill E.A."/>
            <person name="Rabines A."/>
            <person name="Zheng H."/>
            <person name="Allen L.Z."/>
            <person name="Kuo A."/>
            <person name="Grigoriev I.V."/>
            <person name="Allen A.E."/>
            <person name="Hazlebeck D."/>
            <person name="Allen E.E."/>
        </authorList>
    </citation>
    <scope>NUCLEOTIDE SEQUENCE</scope>
    <source>
        <strain evidence="7">Hildebrandi</strain>
    </source>
</reference>
<dbReference type="EMBL" id="JAGRRH010000014">
    <property type="protein sequence ID" value="KAG7359077.1"/>
    <property type="molecule type" value="Genomic_DNA"/>
</dbReference>
<feature type="region of interest" description="Disordered" evidence="5">
    <location>
        <begin position="330"/>
        <end position="360"/>
    </location>
</feature>
<feature type="compositionally biased region" description="Acidic residues" evidence="5">
    <location>
        <begin position="466"/>
        <end position="477"/>
    </location>
</feature>
<keyword evidence="4 6" id="KW-0472">Membrane</keyword>
<organism evidence="7 8">
    <name type="scientific">Nitzschia inconspicua</name>
    <dbReference type="NCBI Taxonomy" id="303405"/>
    <lineage>
        <taxon>Eukaryota</taxon>
        <taxon>Sar</taxon>
        <taxon>Stramenopiles</taxon>
        <taxon>Ochrophyta</taxon>
        <taxon>Bacillariophyta</taxon>
        <taxon>Bacillariophyceae</taxon>
        <taxon>Bacillariophycidae</taxon>
        <taxon>Bacillariales</taxon>
        <taxon>Bacillariaceae</taxon>
        <taxon>Nitzschia</taxon>
    </lineage>
</organism>
<feature type="transmembrane region" description="Helical" evidence="6">
    <location>
        <begin position="131"/>
        <end position="152"/>
    </location>
</feature>
<sequence>MMSSGSFTVSQQRALALVPKFTSSLSIPCSIAIIWEVLSDHRRGRGTTSIQRVLVGMSVVDVFASSAWFLSTWAVPKESGWAFAAGNQATCDFQGFLLQMAIGAPLYNSSLALFYTLIIKLRWSDKQLIRIERWIHGFILSFTIGTSFLMLFLKQYNQIGAVCWIIGDPPDCGNSSYRPGDVPCERGNWAWMYGVALFYGPLWICVIACVVSMIILYHEVKQTLQRASLYTTSYGASHSLGRSGNNSNKVAVQAMLYSLTFLLTWMPSTLWSVAHWYQWSHFALDMIAATAEPLQGFWNFLIFLRSRPETVRKIRLRMSILFPCCCTPPPPPRSSSAYPSSGLSDNNTMRREAGDEDESSFLRSVRSVKRRLKIFAGSLSRASSSFVPPNEQEDEDEDKSNAGRDLNSNVILEDDEDRITSDLCGEDDTSYDDTSGKGSRLQASPKAVDGAAVEEAPTKEYVRNEVEEEQVQEEQDCEGSKTGTPKMYLRSTSLVYLEDSNPTSL</sequence>
<keyword evidence="2 6" id="KW-0812">Transmembrane</keyword>
<name>A0A9K3LBD3_9STRA</name>
<dbReference type="PANTHER" id="PTHR23112">
    <property type="entry name" value="G PROTEIN-COUPLED RECEPTOR 157-RELATED"/>
    <property type="match status" value="1"/>
</dbReference>
<dbReference type="PANTHER" id="PTHR23112:SF0">
    <property type="entry name" value="TRANSMEMBRANE PROTEIN 116"/>
    <property type="match status" value="1"/>
</dbReference>
<evidence type="ECO:0000256" key="1">
    <source>
        <dbReference type="ARBA" id="ARBA00004141"/>
    </source>
</evidence>
<comment type="subcellular location">
    <subcellularLocation>
        <location evidence="1">Membrane</location>
        <topology evidence="1">Multi-pass membrane protein</topology>
    </subcellularLocation>
</comment>
<comment type="caution">
    <text evidence="7">The sequence shown here is derived from an EMBL/GenBank/DDBJ whole genome shotgun (WGS) entry which is preliminary data.</text>
</comment>
<evidence type="ECO:0000256" key="3">
    <source>
        <dbReference type="ARBA" id="ARBA00022989"/>
    </source>
</evidence>
<dbReference type="GO" id="GO:0004930">
    <property type="term" value="F:G protein-coupled receptor activity"/>
    <property type="evidence" value="ECO:0007669"/>
    <property type="project" value="TreeGrafter"/>
</dbReference>
<gene>
    <name evidence="7" type="ORF">IV203_015666</name>
</gene>
<evidence type="ECO:0000256" key="5">
    <source>
        <dbReference type="SAM" id="MobiDB-lite"/>
    </source>
</evidence>
<protein>
    <recommendedName>
        <fullName evidence="9">G-protein coupled receptors family 2 profile 2 domain-containing protein</fullName>
    </recommendedName>
</protein>
<evidence type="ECO:0000256" key="2">
    <source>
        <dbReference type="ARBA" id="ARBA00022692"/>
    </source>
</evidence>
<dbReference type="GO" id="GO:0005886">
    <property type="term" value="C:plasma membrane"/>
    <property type="evidence" value="ECO:0007669"/>
    <property type="project" value="TreeGrafter"/>
</dbReference>
<feature type="compositionally biased region" description="Low complexity" evidence="5">
    <location>
        <begin position="334"/>
        <end position="344"/>
    </location>
</feature>
<dbReference type="AlphaFoldDB" id="A0A9K3LBD3"/>
<keyword evidence="3 6" id="KW-1133">Transmembrane helix</keyword>
<proteinExistence type="predicted"/>
<evidence type="ECO:0000256" key="6">
    <source>
        <dbReference type="SAM" id="Phobius"/>
    </source>
</evidence>
<feature type="transmembrane region" description="Helical" evidence="6">
    <location>
        <begin position="50"/>
        <end position="76"/>
    </location>
</feature>
<evidence type="ECO:0000313" key="7">
    <source>
        <dbReference type="EMBL" id="KAG7359077.1"/>
    </source>
</evidence>
<dbReference type="GO" id="GO:0007189">
    <property type="term" value="P:adenylate cyclase-activating G protein-coupled receptor signaling pathway"/>
    <property type="evidence" value="ECO:0007669"/>
    <property type="project" value="TreeGrafter"/>
</dbReference>
<feature type="region of interest" description="Disordered" evidence="5">
    <location>
        <begin position="382"/>
        <end position="453"/>
    </location>
</feature>
<dbReference type="Proteomes" id="UP000693970">
    <property type="component" value="Unassembled WGS sequence"/>
</dbReference>
<feature type="transmembrane region" description="Helical" evidence="6">
    <location>
        <begin position="96"/>
        <end position="119"/>
    </location>
</feature>
<feature type="region of interest" description="Disordered" evidence="5">
    <location>
        <begin position="465"/>
        <end position="486"/>
    </location>
</feature>
<feature type="transmembrane region" description="Helical" evidence="6">
    <location>
        <begin position="254"/>
        <end position="274"/>
    </location>
</feature>
<evidence type="ECO:0000256" key="4">
    <source>
        <dbReference type="ARBA" id="ARBA00023136"/>
    </source>
</evidence>
<evidence type="ECO:0008006" key="9">
    <source>
        <dbReference type="Google" id="ProtNLM"/>
    </source>
</evidence>
<keyword evidence="8" id="KW-1185">Reference proteome</keyword>
<reference evidence="7" key="2">
    <citation type="submission" date="2021-04" db="EMBL/GenBank/DDBJ databases">
        <authorList>
            <person name="Podell S."/>
        </authorList>
    </citation>
    <scope>NUCLEOTIDE SEQUENCE</scope>
    <source>
        <strain evidence="7">Hildebrandi</strain>
    </source>
</reference>
<dbReference type="OrthoDB" id="44335at2759"/>
<accession>A0A9K3LBD3</accession>
<dbReference type="SUPFAM" id="SSF81321">
    <property type="entry name" value="Family A G protein-coupled receptor-like"/>
    <property type="match status" value="1"/>
</dbReference>
<feature type="transmembrane region" description="Helical" evidence="6">
    <location>
        <begin position="196"/>
        <end position="217"/>
    </location>
</feature>
<evidence type="ECO:0000313" key="8">
    <source>
        <dbReference type="Proteomes" id="UP000693970"/>
    </source>
</evidence>